<dbReference type="Gene3D" id="1.10.287.1480">
    <property type="match status" value="1"/>
</dbReference>
<dbReference type="GO" id="GO:0003735">
    <property type="term" value="F:structural constituent of ribosome"/>
    <property type="evidence" value="ECO:0007669"/>
    <property type="project" value="InterPro"/>
</dbReference>
<accession>A0A096XTV2</accession>
<organism evidence="4">
    <name type="scientific">Spongospora subterranea</name>
    <dbReference type="NCBI Taxonomy" id="70186"/>
    <lineage>
        <taxon>Eukaryota</taxon>
        <taxon>Sar</taxon>
        <taxon>Rhizaria</taxon>
        <taxon>Endomyxa</taxon>
        <taxon>Phytomyxea</taxon>
        <taxon>Plasmodiophorida</taxon>
        <taxon>Plasmodiophoridae</taxon>
        <taxon>Spongospora</taxon>
    </lineage>
</organism>
<reference evidence="4" key="1">
    <citation type="submission" date="2013-10" db="EMBL/GenBank/DDBJ databases">
        <authorList>
            <person name="Gutierrez P.A."/>
            <person name="Alzate J.F."/>
            <person name="Mauricio M."/>
        </authorList>
    </citation>
    <scope>NUCLEOTIDE SEQUENCE</scope>
</reference>
<keyword evidence="2 4" id="KW-0689">Ribosomal protein</keyword>
<reference evidence="4" key="2">
    <citation type="journal article" date="2014" name="Mitochondrial DNA">
        <title>Mitochondrial genome sequence of the potato powdery scab pathogen Spongospora subterranea.</title>
        <authorList>
            <person name="Gutierrez P."/>
            <person name="Bulman S."/>
            <person name="Alzate J."/>
            <person name="Ortiz M.C."/>
            <person name="Marin M."/>
        </authorList>
    </citation>
    <scope>NUCLEOTIDE SEQUENCE</scope>
</reference>
<evidence type="ECO:0000256" key="3">
    <source>
        <dbReference type="ARBA" id="ARBA00023274"/>
    </source>
</evidence>
<dbReference type="GO" id="GO:0005737">
    <property type="term" value="C:cytoplasm"/>
    <property type="evidence" value="ECO:0007669"/>
    <property type="project" value="UniProtKB-ARBA"/>
</dbReference>
<evidence type="ECO:0000256" key="2">
    <source>
        <dbReference type="ARBA" id="ARBA00022980"/>
    </source>
</evidence>
<dbReference type="PANTHER" id="PTHR19836">
    <property type="entry name" value="30S RIBOSOMAL PROTEIN S14"/>
    <property type="match status" value="1"/>
</dbReference>
<dbReference type="GeneID" id="31086254"/>
<dbReference type="InterPro" id="IPR001209">
    <property type="entry name" value="Ribosomal_uS14"/>
</dbReference>
<dbReference type="Pfam" id="PF00253">
    <property type="entry name" value="Ribosomal_S14"/>
    <property type="match status" value="1"/>
</dbReference>
<dbReference type="EMBL" id="KF738139">
    <property type="protein sequence ID" value="AIK19915.1"/>
    <property type="molecule type" value="Genomic_DNA"/>
</dbReference>
<evidence type="ECO:0000256" key="1">
    <source>
        <dbReference type="ARBA" id="ARBA00009083"/>
    </source>
</evidence>
<dbReference type="AlphaFoldDB" id="A0A096XTV2"/>
<dbReference type="GO" id="GO:0015935">
    <property type="term" value="C:small ribosomal subunit"/>
    <property type="evidence" value="ECO:0007669"/>
    <property type="project" value="TreeGrafter"/>
</dbReference>
<geneLocation type="mitochondrion" evidence="4"/>
<gene>
    <name evidence="4" type="primary">rps14</name>
</gene>
<evidence type="ECO:0000313" key="4">
    <source>
        <dbReference type="EMBL" id="AIK19915.1"/>
    </source>
</evidence>
<keyword evidence="3" id="KW-0687">Ribonucleoprotein</keyword>
<comment type="similarity">
    <text evidence="1">Belongs to the universal ribosomal protein uS14 family.</text>
</comment>
<dbReference type="RefSeq" id="YP_009350044.1">
    <property type="nucleotide sequence ID" value="NC_034004.1"/>
</dbReference>
<name>A0A096XTV2_9EUKA</name>
<protein>
    <submittedName>
        <fullName evidence="4">Ribosomal protein S14</fullName>
    </submittedName>
</protein>
<dbReference type="PANTHER" id="PTHR19836:SF19">
    <property type="entry name" value="SMALL RIBOSOMAL SUBUNIT PROTEIN US14M"/>
    <property type="match status" value="1"/>
</dbReference>
<proteinExistence type="inferred from homology"/>
<dbReference type="GO" id="GO:0006412">
    <property type="term" value="P:translation"/>
    <property type="evidence" value="ECO:0007669"/>
    <property type="project" value="InterPro"/>
</dbReference>
<sequence>MGSVFLQDQQKRIQFKQFEIQQKILKSLIFNTHLSSTIRRKLTWQLEKICFISSFVYIKNRCVLSGRAKSIYRYFNFSRLTIKNLFKLKFIPSLSKSSW</sequence>
<dbReference type="SUPFAM" id="SSF57716">
    <property type="entry name" value="Glucocorticoid receptor-like (DNA-binding domain)"/>
    <property type="match status" value="1"/>
</dbReference>
<keyword evidence="4" id="KW-0496">Mitochondrion</keyword>